<proteinExistence type="inferred from homology"/>
<keyword evidence="6" id="KW-1185">Reference proteome</keyword>
<sequence length="354" mass="39853">MSSLTGLRRSNMDTSKLKPNDPRVKYETTEIRGKTYSYILGEPEGPKRDTILLVHGWPDMAFGWRNQIPFFMSLGFQVVAPNMVGYAGTDAPQDLSNYTMKSVSDDIKELAKKFVGEDGQIVLGGHDWGGAVVWRAAYYYPELIKAVFTVCTPLTPFHPQFAELEELNARGIMTTFTYQIQLGGPEVQERLQGKDKLRQFFTAMYGSKNAEGKVGFTVDHGFHFDRFDGLVGPTLLSPEELDYYVDQYSLQPTPELRGPLNWYRTRRLNFEEEEHRALNGPPLRFEMPALFIAASKDHALPPSMSIGMEKAYASLTRGEVNASHWALTEAAAEVNANLGKWLNEVYDGAFKAQL</sequence>
<comment type="similarity">
    <text evidence="2">Belongs to the AB hydrolase superfamily. Epoxide hydrolase family.</text>
</comment>
<evidence type="ECO:0000313" key="6">
    <source>
        <dbReference type="Proteomes" id="UP001338125"/>
    </source>
</evidence>
<dbReference type="GO" id="GO:0016787">
    <property type="term" value="F:hydrolase activity"/>
    <property type="evidence" value="ECO:0007669"/>
    <property type="project" value="UniProtKB-KW"/>
</dbReference>
<dbReference type="InterPro" id="IPR000639">
    <property type="entry name" value="Epox_hydrolase-like"/>
</dbReference>
<dbReference type="PANTHER" id="PTHR43329">
    <property type="entry name" value="EPOXIDE HYDROLASE"/>
    <property type="match status" value="1"/>
</dbReference>
<comment type="caution">
    <text evidence="5">The sequence shown here is derived from an EMBL/GenBank/DDBJ whole genome shotgun (WGS) entry which is preliminary data.</text>
</comment>
<protein>
    <submittedName>
        <fullName evidence="5">Epoxide hydrolase srdG</fullName>
    </submittedName>
</protein>
<reference evidence="5 6" key="1">
    <citation type="submission" date="2024-01" db="EMBL/GenBank/DDBJ databases">
        <title>Complete genome of Cladobotryum mycophilum ATHUM6906.</title>
        <authorList>
            <person name="Christinaki A.C."/>
            <person name="Myridakis A.I."/>
            <person name="Kouvelis V.N."/>
        </authorList>
    </citation>
    <scope>NUCLEOTIDE SEQUENCE [LARGE SCALE GENOMIC DNA]</scope>
    <source>
        <strain evidence="5 6">ATHUM6906</strain>
    </source>
</reference>
<feature type="region of interest" description="Disordered" evidence="3">
    <location>
        <begin position="1"/>
        <end position="21"/>
    </location>
</feature>
<dbReference type="Pfam" id="PF00561">
    <property type="entry name" value="Abhydrolase_1"/>
    <property type="match status" value="1"/>
</dbReference>
<evidence type="ECO:0000313" key="5">
    <source>
        <dbReference type="EMBL" id="KAK5990166.1"/>
    </source>
</evidence>
<dbReference type="EMBL" id="JAVFKD010000014">
    <property type="protein sequence ID" value="KAK5990166.1"/>
    <property type="molecule type" value="Genomic_DNA"/>
</dbReference>
<dbReference type="Proteomes" id="UP001338125">
    <property type="component" value="Unassembled WGS sequence"/>
</dbReference>
<accession>A0ABR0SE97</accession>
<evidence type="ECO:0000256" key="2">
    <source>
        <dbReference type="ARBA" id="ARBA00038334"/>
    </source>
</evidence>
<dbReference type="Gene3D" id="3.40.50.1820">
    <property type="entry name" value="alpha/beta hydrolase"/>
    <property type="match status" value="1"/>
</dbReference>
<dbReference type="PRINTS" id="PR00412">
    <property type="entry name" value="EPOXHYDRLASE"/>
</dbReference>
<evidence type="ECO:0000256" key="3">
    <source>
        <dbReference type="SAM" id="MobiDB-lite"/>
    </source>
</evidence>
<name>A0ABR0SE97_9HYPO</name>
<keyword evidence="1 5" id="KW-0378">Hydrolase</keyword>
<dbReference type="SUPFAM" id="SSF53474">
    <property type="entry name" value="alpha/beta-Hydrolases"/>
    <property type="match status" value="1"/>
</dbReference>
<evidence type="ECO:0000259" key="4">
    <source>
        <dbReference type="Pfam" id="PF00561"/>
    </source>
</evidence>
<evidence type="ECO:0000256" key="1">
    <source>
        <dbReference type="ARBA" id="ARBA00022801"/>
    </source>
</evidence>
<organism evidence="5 6">
    <name type="scientific">Cladobotryum mycophilum</name>
    <dbReference type="NCBI Taxonomy" id="491253"/>
    <lineage>
        <taxon>Eukaryota</taxon>
        <taxon>Fungi</taxon>
        <taxon>Dikarya</taxon>
        <taxon>Ascomycota</taxon>
        <taxon>Pezizomycotina</taxon>
        <taxon>Sordariomycetes</taxon>
        <taxon>Hypocreomycetidae</taxon>
        <taxon>Hypocreales</taxon>
        <taxon>Hypocreaceae</taxon>
        <taxon>Cladobotryum</taxon>
    </lineage>
</organism>
<dbReference type="InterPro" id="IPR000073">
    <property type="entry name" value="AB_hydrolase_1"/>
</dbReference>
<dbReference type="InterPro" id="IPR029058">
    <property type="entry name" value="AB_hydrolase_fold"/>
</dbReference>
<gene>
    <name evidence="5" type="ORF">PT974_08432</name>
</gene>
<feature type="domain" description="AB hydrolase-1" evidence="4">
    <location>
        <begin position="50"/>
        <end position="329"/>
    </location>
</feature>